<dbReference type="AlphaFoldDB" id="A0A5P9XM72"/>
<dbReference type="InterPro" id="IPR022148">
    <property type="entry name" value="CopG_antitoxin"/>
</dbReference>
<evidence type="ECO:0000313" key="2">
    <source>
        <dbReference type="Proteomes" id="UP000363590"/>
    </source>
</evidence>
<dbReference type="InterPro" id="IPR010985">
    <property type="entry name" value="Ribbon_hlx_hlx"/>
</dbReference>
<sequence length="54" mass="6163">MRFEIAPKDAALNMRLPEALLEAVKAKAKAKGVPYTRYVRMLLEADVARPRHQQ</sequence>
<gene>
    <name evidence="1" type="ORF">GCD22_00559</name>
</gene>
<dbReference type="SUPFAM" id="SSF47598">
    <property type="entry name" value="Ribbon-helix-helix"/>
    <property type="match status" value="1"/>
</dbReference>
<accession>A0A5P9XM72</accession>
<dbReference type="Proteomes" id="UP000363590">
    <property type="component" value="Chromosome"/>
</dbReference>
<proteinExistence type="predicted"/>
<dbReference type="GO" id="GO:0006355">
    <property type="term" value="P:regulation of DNA-templated transcription"/>
    <property type="evidence" value="ECO:0007669"/>
    <property type="project" value="InterPro"/>
</dbReference>
<protein>
    <submittedName>
        <fullName evidence="1">Uncharacterized protein</fullName>
    </submittedName>
</protein>
<reference evidence="1 2" key="1">
    <citation type="submission" date="2019-10" db="EMBL/GenBank/DDBJ databases">
        <authorList>
            <person name="Wang R."/>
        </authorList>
    </citation>
    <scope>NUCLEOTIDE SEQUENCE [LARGE SCALE GENOMIC DNA]</scope>
    <source>
        <strain evidence="1 2">ATCC 19377</strain>
    </source>
</reference>
<dbReference type="Pfam" id="PF12441">
    <property type="entry name" value="CopG_antitoxin"/>
    <property type="match status" value="1"/>
</dbReference>
<dbReference type="KEGG" id="atx:GCD22_00559"/>
<evidence type="ECO:0000313" key="1">
    <source>
        <dbReference type="EMBL" id="QFX95062.1"/>
    </source>
</evidence>
<name>A0A5P9XM72_ACITH</name>
<dbReference type="EMBL" id="CP045571">
    <property type="protein sequence ID" value="QFX95062.1"/>
    <property type="molecule type" value="Genomic_DNA"/>
</dbReference>
<organism evidence="1 2">
    <name type="scientific">Acidithiobacillus thiooxidans ATCC 19377</name>
    <dbReference type="NCBI Taxonomy" id="637390"/>
    <lineage>
        <taxon>Bacteria</taxon>
        <taxon>Pseudomonadati</taxon>
        <taxon>Pseudomonadota</taxon>
        <taxon>Acidithiobacillia</taxon>
        <taxon>Acidithiobacillales</taxon>
        <taxon>Acidithiobacillaceae</taxon>
        <taxon>Acidithiobacillus</taxon>
    </lineage>
</organism>